<keyword evidence="3" id="KW-1185">Reference proteome</keyword>
<dbReference type="SUPFAM" id="SSF56281">
    <property type="entry name" value="Metallo-hydrolase/oxidoreductase"/>
    <property type="match status" value="1"/>
</dbReference>
<proteinExistence type="predicted"/>
<dbReference type="PANTHER" id="PTHR46018">
    <property type="entry name" value="ZINC PHOSPHODIESTERASE ELAC PROTEIN 1"/>
    <property type="match status" value="1"/>
</dbReference>
<dbReference type="PANTHER" id="PTHR46018:SF4">
    <property type="entry name" value="METALLO-HYDROLASE YHFI-RELATED"/>
    <property type="match status" value="1"/>
</dbReference>
<dbReference type="Proteomes" id="UP001268542">
    <property type="component" value="Unassembled WGS sequence"/>
</dbReference>
<evidence type="ECO:0000313" key="3">
    <source>
        <dbReference type="Proteomes" id="UP001268542"/>
    </source>
</evidence>
<reference evidence="2 3" key="1">
    <citation type="submission" date="2023-08" db="EMBL/GenBank/DDBJ databases">
        <title>Nocardioides seae sp. nov., a bacterium isolated from a soil.</title>
        <authorList>
            <person name="Wang X."/>
        </authorList>
    </citation>
    <scope>NUCLEOTIDE SEQUENCE [LARGE SCALE GENOMIC DNA]</scope>
    <source>
        <strain evidence="2 3">YZH12</strain>
    </source>
</reference>
<dbReference type="InterPro" id="IPR036866">
    <property type="entry name" value="RibonucZ/Hydroxyglut_hydro"/>
</dbReference>
<feature type="domain" description="Metallo-beta-lactamase" evidence="1">
    <location>
        <begin position="44"/>
        <end position="232"/>
    </location>
</feature>
<dbReference type="Pfam" id="PF12706">
    <property type="entry name" value="Lactamase_B_2"/>
    <property type="match status" value="1"/>
</dbReference>
<dbReference type="RefSeq" id="WP_315731071.1">
    <property type="nucleotide sequence ID" value="NZ_JAVYII010000001.1"/>
</dbReference>
<dbReference type="EMBL" id="JAVYII010000001">
    <property type="protein sequence ID" value="MDT9591955.1"/>
    <property type="molecule type" value="Genomic_DNA"/>
</dbReference>
<sequence>MSVDGFRLTVVGCAGSYPGPASPASCYLLEADGPDGEGGTRTWRILLDLGNGALGALHNHADPLEIDAVLVSHLHADHCLDLCGYYVLRKYHPTGAQPRIPVWGPDGAADRLARAYDLPLDPGMTEEFDFREYPASADEAVEVGPFRIEAHEAYHPVTAFALRVSAAGRTLAYSGDTAPCRGLEHAASGAHLLLAEAAFRSVDENPPGVHLTGADAGATARRAGVEQLVLTHVPAWFDPLDAYDEAVTEFDGPTWVASAGAVYSV</sequence>
<organism evidence="2 3">
    <name type="scientific">Nocardioides imazamoxiresistens</name>
    <dbReference type="NCBI Taxonomy" id="3231893"/>
    <lineage>
        <taxon>Bacteria</taxon>
        <taxon>Bacillati</taxon>
        <taxon>Actinomycetota</taxon>
        <taxon>Actinomycetes</taxon>
        <taxon>Propionibacteriales</taxon>
        <taxon>Nocardioidaceae</taxon>
        <taxon>Nocardioides</taxon>
    </lineage>
</organism>
<accession>A0ABU3PRV6</accession>
<comment type="caution">
    <text evidence="2">The sequence shown here is derived from an EMBL/GenBank/DDBJ whole genome shotgun (WGS) entry which is preliminary data.</text>
</comment>
<gene>
    <name evidence="2" type="ORF">RDV89_02685</name>
</gene>
<dbReference type="Gene3D" id="3.60.15.10">
    <property type="entry name" value="Ribonuclease Z/Hydroxyacylglutathione hydrolase-like"/>
    <property type="match status" value="1"/>
</dbReference>
<protein>
    <submittedName>
        <fullName evidence="2">MBL fold metallo-hydrolase</fullName>
    </submittedName>
</protein>
<evidence type="ECO:0000313" key="2">
    <source>
        <dbReference type="EMBL" id="MDT9591955.1"/>
    </source>
</evidence>
<name>A0ABU3PRV6_9ACTN</name>
<evidence type="ECO:0000259" key="1">
    <source>
        <dbReference type="Pfam" id="PF12706"/>
    </source>
</evidence>
<dbReference type="InterPro" id="IPR001279">
    <property type="entry name" value="Metallo-B-lactamas"/>
</dbReference>
<dbReference type="CDD" id="cd07716">
    <property type="entry name" value="RNaseZ_short-form-like_MBL-fold"/>
    <property type="match status" value="1"/>
</dbReference>